<evidence type="ECO:0000256" key="16">
    <source>
        <dbReference type="ARBA" id="ARBA00041297"/>
    </source>
</evidence>
<evidence type="ECO:0000256" key="7">
    <source>
        <dbReference type="ARBA" id="ARBA00022741"/>
    </source>
</evidence>
<comment type="catalytic activity">
    <reaction evidence="17">
        <text>tetracosanoate + ATP + CoA = tetracosanoyl-CoA + AMP + diphosphate</text>
        <dbReference type="Rhea" id="RHEA:33639"/>
        <dbReference type="ChEBI" id="CHEBI:30616"/>
        <dbReference type="ChEBI" id="CHEBI:31014"/>
        <dbReference type="ChEBI" id="CHEBI:33019"/>
        <dbReference type="ChEBI" id="CHEBI:57287"/>
        <dbReference type="ChEBI" id="CHEBI:65052"/>
        <dbReference type="ChEBI" id="CHEBI:456215"/>
    </reaction>
    <physiologicalReaction direction="left-to-right" evidence="17">
        <dbReference type="Rhea" id="RHEA:33640"/>
    </physiologicalReaction>
</comment>
<dbReference type="PANTHER" id="PTHR43107">
    <property type="entry name" value="LONG-CHAIN FATTY ACID TRANSPORT PROTEIN"/>
    <property type="match status" value="1"/>
</dbReference>
<evidence type="ECO:0000256" key="3">
    <source>
        <dbReference type="ARBA" id="ARBA00022448"/>
    </source>
</evidence>
<dbReference type="PROSITE" id="PS00455">
    <property type="entry name" value="AMP_BINDING"/>
    <property type="match status" value="1"/>
</dbReference>
<evidence type="ECO:0000256" key="11">
    <source>
        <dbReference type="ARBA" id="ARBA00023098"/>
    </source>
</evidence>
<evidence type="ECO:0000256" key="14">
    <source>
        <dbReference type="ARBA" id="ARBA00026121"/>
    </source>
</evidence>
<keyword evidence="5" id="KW-0436">Ligase</keyword>
<evidence type="ECO:0000313" key="21">
    <source>
        <dbReference type="Ensembl" id="ENSPMGP00000007764.1"/>
    </source>
</evidence>
<evidence type="ECO:0000256" key="6">
    <source>
        <dbReference type="ARBA" id="ARBA00022692"/>
    </source>
</evidence>
<dbReference type="EC" id="6.2.1.3" evidence="14"/>
<dbReference type="InterPro" id="IPR045851">
    <property type="entry name" value="AMP-bd_C_sf"/>
</dbReference>
<evidence type="ECO:0000256" key="8">
    <source>
        <dbReference type="ARBA" id="ARBA00022832"/>
    </source>
</evidence>
<keyword evidence="12 18" id="KW-0472">Membrane</keyword>
<keyword evidence="7" id="KW-0547">Nucleotide-binding</keyword>
<comment type="similarity">
    <text evidence="2">Belongs to the ATP-dependent AMP-binding enzyme family.</text>
</comment>
<protein>
    <recommendedName>
        <fullName evidence="14">long-chain-fatty-acid--CoA ligase</fullName>
        <ecNumber evidence="14">6.2.1.3</ecNumber>
    </recommendedName>
    <alternativeName>
        <fullName evidence="16">Long-chain-fatty-acid--CoA ligase</fullName>
    </alternativeName>
</protein>
<feature type="domain" description="AMP-binding enzyme C-terminal" evidence="20">
    <location>
        <begin position="496"/>
        <end position="572"/>
    </location>
</feature>
<evidence type="ECO:0000256" key="9">
    <source>
        <dbReference type="ARBA" id="ARBA00022989"/>
    </source>
</evidence>
<reference evidence="21" key="2">
    <citation type="submission" date="2025-09" db="UniProtKB">
        <authorList>
            <consortium name="Ensembl"/>
        </authorList>
    </citation>
    <scope>IDENTIFICATION</scope>
</reference>
<dbReference type="GO" id="GO:0000166">
    <property type="term" value="F:nucleotide binding"/>
    <property type="evidence" value="ECO:0007669"/>
    <property type="project" value="UniProtKB-KW"/>
</dbReference>
<reference evidence="21" key="1">
    <citation type="submission" date="2025-08" db="UniProtKB">
        <authorList>
            <consortium name="Ensembl"/>
        </authorList>
    </citation>
    <scope>IDENTIFICATION</scope>
</reference>
<name>A0A3B3ZTG2_9GOBI</name>
<dbReference type="Proteomes" id="UP000261520">
    <property type="component" value="Unplaced"/>
</dbReference>
<evidence type="ECO:0000259" key="20">
    <source>
        <dbReference type="Pfam" id="PF13193"/>
    </source>
</evidence>
<keyword evidence="22" id="KW-1185">Reference proteome</keyword>
<organism evidence="21 22">
    <name type="scientific">Periophthalmus magnuspinnatus</name>
    <dbReference type="NCBI Taxonomy" id="409849"/>
    <lineage>
        <taxon>Eukaryota</taxon>
        <taxon>Metazoa</taxon>
        <taxon>Chordata</taxon>
        <taxon>Craniata</taxon>
        <taxon>Vertebrata</taxon>
        <taxon>Euteleostomi</taxon>
        <taxon>Actinopterygii</taxon>
        <taxon>Neopterygii</taxon>
        <taxon>Teleostei</taxon>
        <taxon>Neoteleostei</taxon>
        <taxon>Acanthomorphata</taxon>
        <taxon>Gobiaria</taxon>
        <taxon>Gobiiformes</taxon>
        <taxon>Gobioidei</taxon>
        <taxon>Gobiidae</taxon>
        <taxon>Oxudercinae</taxon>
        <taxon>Periophthalmus</taxon>
    </lineage>
</organism>
<evidence type="ECO:0000256" key="12">
    <source>
        <dbReference type="ARBA" id="ARBA00023136"/>
    </source>
</evidence>
<evidence type="ECO:0000256" key="15">
    <source>
        <dbReference type="ARBA" id="ARBA00036527"/>
    </source>
</evidence>
<evidence type="ECO:0000256" key="18">
    <source>
        <dbReference type="SAM" id="Phobius"/>
    </source>
</evidence>
<comment type="catalytic activity">
    <reaction evidence="13">
        <text>a long-chain fatty acid + ATP + CoA = a long-chain fatty acyl-CoA + AMP + diphosphate</text>
        <dbReference type="Rhea" id="RHEA:15421"/>
        <dbReference type="ChEBI" id="CHEBI:30616"/>
        <dbReference type="ChEBI" id="CHEBI:33019"/>
        <dbReference type="ChEBI" id="CHEBI:57287"/>
        <dbReference type="ChEBI" id="CHEBI:57560"/>
        <dbReference type="ChEBI" id="CHEBI:83139"/>
        <dbReference type="ChEBI" id="CHEBI:456215"/>
        <dbReference type="EC" id="6.2.1.3"/>
    </reaction>
    <physiologicalReaction direction="left-to-right" evidence="13">
        <dbReference type="Rhea" id="RHEA:15422"/>
    </physiologicalReaction>
</comment>
<dbReference type="FunFam" id="3.40.50.12780:FF:000005">
    <property type="entry name" value="Solute carrier family 27 member 6"/>
    <property type="match status" value="1"/>
</dbReference>
<dbReference type="AlphaFoldDB" id="A0A3B3ZTG2"/>
<dbReference type="InterPro" id="IPR042099">
    <property type="entry name" value="ANL_N_sf"/>
</dbReference>
<evidence type="ECO:0000256" key="10">
    <source>
        <dbReference type="ARBA" id="ARBA00023055"/>
    </source>
</evidence>
<dbReference type="Pfam" id="PF00501">
    <property type="entry name" value="AMP-binding"/>
    <property type="match status" value="1"/>
</dbReference>
<feature type="transmembrane region" description="Helical" evidence="18">
    <location>
        <begin position="265"/>
        <end position="288"/>
    </location>
</feature>
<keyword evidence="11" id="KW-0443">Lipid metabolism</keyword>
<dbReference type="Pfam" id="PF13193">
    <property type="entry name" value="AMP-binding_C"/>
    <property type="match status" value="1"/>
</dbReference>
<dbReference type="PANTHER" id="PTHR43107:SF4">
    <property type="entry name" value="LONG-CHAIN FATTY ACID TRANSPORT PROTEIN 2"/>
    <property type="match status" value="1"/>
</dbReference>
<dbReference type="SUPFAM" id="SSF56801">
    <property type="entry name" value="Acetyl-CoA synthetase-like"/>
    <property type="match status" value="1"/>
</dbReference>
<dbReference type="InterPro" id="IPR000873">
    <property type="entry name" value="AMP-dep_synth/lig_dom"/>
</dbReference>
<evidence type="ECO:0000256" key="5">
    <source>
        <dbReference type="ARBA" id="ARBA00022598"/>
    </source>
</evidence>
<evidence type="ECO:0000259" key="19">
    <source>
        <dbReference type="Pfam" id="PF00501"/>
    </source>
</evidence>
<dbReference type="NCBIfam" id="NF006134">
    <property type="entry name" value="PRK08279.1"/>
    <property type="match status" value="1"/>
</dbReference>
<comment type="catalytic activity">
    <reaction evidence="15">
        <text>a very long-chain fatty acid + ATP + CoA = a very long-chain fatty acyl-CoA + AMP + diphosphate</text>
        <dbReference type="Rhea" id="RHEA:54536"/>
        <dbReference type="ChEBI" id="CHEBI:30616"/>
        <dbReference type="ChEBI" id="CHEBI:33019"/>
        <dbReference type="ChEBI" id="CHEBI:57287"/>
        <dbReference type="ChEBI" id="CHEBI:58950"/>
        <dbReference type="ChEBI" id="CHEBI:138261"/>
        <dbReference type="ChEBI" id="CHEBI:456215"/>
    </reaction>
    <physiologicalReaction direction="left-to-right" evidence="15">
        <dbReference type="Rhea" id="RHEA:54537"/>
    </physiologicalReaction>
</comment>
<keyword evidence="4" id="KW-1003">Cell membrane</keyword>
<accession>A0A3B3ZTG2</accession>
<dbReference type="GO" id="GO:0044539">
    <property type="term" value="P:long-chain fatty acid import into cell"/>
    <property type="evidence" value="ECO:0007669"/>
    <property type="project" value="TreeGrafter"/>
</dbReference>
<dbReference type="Gene3D" id="3.30.300.30">
    <property type="match status" value="1"/>
</dbReference>
<feature type="domain" description="AMP-dependent synthetase/ligase" evidence="19">
    <location>
        <begin position="64"/>
        <end position="372"/>
    </location>
</feature>
<proteinExistence type="inferred from homology"/>
<dbReference type="InterPro" id="IPR025110">
    <property type="entry name" value="AMP-bd_C"/>
</dbReference>
<dbReference type="GO" id="GO:0004467">
    <property type="term" value="F:long-chain fatty acid-CoA ligase activity"/>
    <property type="evidence" value="ECO:0007669"/>
    <property type="project" value="UniProtKB-EC"/>
</dbReference>
<dbReference type="GO" id="GO:0005324">
    <property type="term" value="F:long-chain fatty acid transmembrane transporter activity"/>
    <property type="evidence" value="ECO:0007669"/>
    <property type="project" value="TreeGrafter"/>
</dbReference>
<keyword evidence="9 18" id="KW-1133">Transmembrane helix</keyword>
<dbReference type="Ensembl" id="ENSPMGT00000008260.1">
    <property type="protein sequence ID" value="ENSPMGP00000007764.1"/>
    <property type="gene ID" value="ENSPMGG00000006397.1"/>
</dbReference>
<dbReference type="GO" id="GO:0005789">
    <property type="term" value="C:endoplasmic reticulum membrane"/>
    <property type="evidence" value="ECO:0007669"/>
    <property type="project" value="TreeGrafter"/>
</dbReference>
<keyword evidence="6 18" id="KW-0812">Transmembrane</keyword>
<evidence type="ECO:0000256" key="2">
    <source>
        <dbReference type="ARBA" id="ARBA00006432"/>
    </source>
</evidence>
<keyword evidence="10" id="KW-0445">Lipid transport</keyword>
<dbReference type="GO" id="GO:0005886">
    <property type="term" value="C:plasma membrane"/>
    <property type="evidence" value="ECO:0007669"/>
    <property type="project" value="UniProtKB-SubCell"/>
</dbReference>
<dbReference type="InterPro" id="IPR020845">
    <property type="entry name" value="AMP-binding_CS"/>
</dbReference>
<evidence type="ECO:0000256" key="13">
    <source>
        <dbReference type="ARBA" id="ARBA00024484"/>
    </source>
</evidence>
<dbReference type="FunFam" id="3.30.300.30:FF:000002">
    <property type="entry name" value="Long-chain fatty acid transport protein 1"/>
    <property type="match status" value="1"/>
</dbReference>
<keyword evidence="8" id="KW-0276">Fatty acid metabolism</keyword>
<feature type="transmembrane region" description="Helical" evidence="18">
    <location>
        <begin position="117"/>
        <end position="137"/>
    </location>
</feature>
<evidence type="ECO:0000256" key="17">
    <source>
        <dbReference type="ARBA" id="ARBA00048666"/>
    </source>
</evidence>
<evidence type="ECO:0000313" key="22">
    <source>
        <dbReference type="Proteomes" id="UP000261520"/>
    </source>
</evidence>
<evidence type="ECO:0000256" key="1">
    <source>
        <dbReference type="ARBA" id="ARBA00004651"/>
    </source>
</evidence>
<keyword evidence="3" id="KW-0813">Transport</keyword>
<sequence length="620" mass="70181">DYISETAKMLLALLFAVVFFFGFRYCFPYFLHDLYLIYIRLRLRYRIKKCMKTNYTITDHFLDVVKTTPNKPFVYFQDECFTYKQADELSNKTARVFLQSGLNKGDVVALFSQNSPMFVWLWLGLTKIGCVAAFINFNIRSKSLLHCFEVSGAKVLVAAQELRDAVDEVLPSLQQQQVSVLVLSDKWSSSGVESFTQKMDQVSSAPLSPNVTCGLTLLSPAVYIYTSGTTGLPKAAILSQIKLLLMSFVHMSMGRTSDEVLYISLPLYHTTGFIGVVGAICLGSTVALRSKFSVSNFWNDCRKYNATAILYIGETLRYLCNTPKSLNDRNHNVKLAIGNGTRPDVWREFLTRFGDIRVIEFYGATESNCSFINYFRKIGAVGRDFFLYKWMNPYAFIKFDVDRGEVVRDSSGFCVKVARGEPGLLVSKITPWAPFIGYMGDMKQTESKRLHNVFKKGDTYFNTGDMFLVDKEGFVYFYDRTGDTFRWKGENVATTEVADILTMADCIQEANVYGVSVPGNEGRAGMAAIALKEGLKFDPTTVFKHVVNLLPVYARPLFIRIQESLSITGTFKHQKGKLTEEEFDPNKISDPLYFLDMKEKDYVPLTVNIYDSLVTGTIKV</sequence>
<dbReference type="STRING" id="409849.ENSPMGP00000007764"/>
<evidence type="ECO:0000256" key="4">
    <source>
        <dbReference type="ARBA" id="ARBA00022475"/>
    </source>
</evidence>
<comment type="subcellular location">
    <subcellularLocation>
        <location evidence="1">Cell membrane</location>
        <topology evidence="1">Multi-pass membrane protein</topology>
    </subcellularLocation>
</comment>
<dbReference type="Gene3D" id="3.40.50.12780">
    <property type="entry name" value="N-terminal domain of ligase-like"/>
    <property type="match status" value="1"/>
</dbReference>